<organism evidence="4">
    <name type="scientific">Anisakis simplex</name>
    <name type="common">Herring worm</name>
    <dbReference type="NCBI Taxonomy" id="6269"/>
    <lineage>
        <taxon>Eukaryota</taxon>
        <taxon>Metazoa</taxon>
        <taxon>Ecdysozoa</taxon>
        <taxon>Nematoda</taxon>
        <taxon>Chromadorea</taxon>
        <taxon>Rhabditida</taxon>
        <taxon>Spirurina</taxon>
        <taxon>Ascaridomorpha</taxon>
        <taxon>Ascaridoidea</taxon>
        <taxon>Anisakidae</taxon>
        <taxon>Anisakis</taxon>
        <taxon>Anisakis simplex complex</taxon>
    </lineage>
</organism>
<reference evidence="4" key="1">
    <citation type="submission" date="2017-02" db="UniProtKB">
        <authorList>
            <consortium name="WormBaseParasite"/>
        </authorList>
    </citation>
    <scope>IDENTIFICATION</scope>
</reference>
<proteinExistence type="predicted"/>
<keyword evidence="3" id="KW-1185">Reference proteome</keyword>
<keyword evidence="1" id="KW-0812">Transmembrane</keyword>
<keyword evidence="1" id="KW-0472">Membrane</keyword>
<feature type="transmembrane region" description="Helical" evidence="1">
    <location>
        <begin position="216"/>
        <end position="236"/>
    </location>
</feature>
<dbReference type="WBParaSite" id="ASIM_0001651801-mRNA-1">
    <property type="protein sequence ID" value="ASIM_0001651801-mRNA-1"/>
    <property type="gene ID" value="ASIM_0001651801"/>
</dbReference>
<gene>
    <name evidence="2" type="ORF">ASIM_LOCUS15925</name>
</gene>
<evidence type="ECO:0000313" key="3">
    <source>
        <dbReference type="Proteomes" id="UP000267096"/>
    </source>
</evidence>
<dbReference type="EMBL" id="UYRR01032670">
    <property type="protein sequence ID" value="VDK56437.1"/>
    <property type="molecule type" value="Genomic_DNA"/>
</dbReference>
<evidence type="ECO:0000313" key="2">
    <source>
        <dbReference type="EMBL" id="VDK56437.1"/>
    </source>
</evidence>
<feature type="transmembrane region" description="Helical" evidence="1">
    <location>
        <begin position="84"/>
        <end position="101"/>
    </location>
</feature>
<dbReference type="AlphaFoldDB" id="A0A0M3K6C7"/>
<protein>
    <submittedName>
        <fullName evidence="4">G_PROTEIN_RECEP_F1_2 domain-containing protein</fullName>
    </submittedName>
</protein>
<accession>A0A0M3K6C7</accession>
<dbReference type="Proteomes" id="UP000267096">
    <property type="component" value="Unassembled WGS sequence"/>
</dbReference>
<evidence type="ECO:0000256" key="1">
    <source>
        <dbReference type="SAM" id="Phobius"/>
    </source>
</evidence>
<name>A0A0M3K6C7_ANISI</name>
<feature type="transmembrane region" description="Helical" evidence="1">
    <location>
        <begin position="121"/>
        <end position="147"/>
    </location>
</feature>
<reference evidence="2 3" key="2">
    <citation type="submission" date="2018-11" db="EMBL/GenBank/DDBJ databases">
        <authorList>
            <consortium name="Pathogen Informatics"/>
        </authorList>
    </citation>
    <scope>NUCLEOTIDE SEQUENCE [LARGE SCALE GENOMIC DNA]</scope>
</reference>
<feature type="transmembrane region" description="Helical" evidence="1">
    <location>
        <begin position="12"/>
        <end position="37"/>
    </location>
</feature>
<keyword evidence="1" id="KW-1133">Transmembrane helix</keyword>
<dbReference type="OrthoDB" id="5861549at2759"/>
<evidence type="ECO:0000313" key="4">
    <source>
        <dbReference type="WBParaSite" id="ASIM_0001651801-mRNA-1"/>
    </source>
</evidence>
<feature type="transmembrane region" description="Helical" evidence="1">
    <location>
        <begin position="186"/>
        <end position="204"/>
    </location>
</feature>
<sequence length="250" mass="28300">MTATVEVNGSAIAIAIFYLIYSIACIALHILEIIACVRVSRKFVGFRFIVHQSSADILTLLEYGICEGIMVLTNKALNTQTKRLFMNVFSSFVTYSVTTPVKSRYGVTASSSANDTTQTKIYYYVFTAITYALNIIFYLLIVVALLITRKQHNKVVATTNNSGSLSRCMGKLDANEEAYRSVDRSLLISGFINWVVSVITEVLLRFVEFNEPWQQFYMITLFLTQCWLNSAVRLAISATLRREIHTMLCW</sequence>